<dbReference type="EMBL" id="JYDO01001733">
    <property type="protein sequence ID" value="KRZ63905.1"/>
    <property type="molecule type" value="Genomic_DNA"/>
</dbReference>
<comment type="caution">
    <text evidence="1">The sequence shown here is derived from an EMBL/GenBank/DDBJ whole genome shotgun (WGS) entry which is preliminary data.</text>
</comment>
<evidence type="ECO:0000313" key="2">
    <source>
        <dbReference type="Proteomes" id="UP000054843"/>
    </source>
</evidence>
<gene>
    <name evidence="1" type="ORF">T10_8805</name>
</gene>
<evidence type="ECO:0000313" key="1">
    <source>
        <dbReference type="EMBL" id="KRZ63905.1"/>
    </source>
</evidence>
<sequence>MEKEEENWNKHNNERIYWIESFVGQWCSLVKL</sequence>
<dbReference type="AlphaFoldDB" id="A0A0V1LWT4"/>
<keyword evidence="2" id="KW-1185">Reference proteome</keyword>
<organism evidence="1 2">
    <name type="scientific">Trichinella papuae</name>
    <dbReference type="NCBI Taxonomy" id="268474"/>
    <lineage>
        <taxon>Eukaryota</taxon>
        <taxon>Metazoa</taxon>
        <taxon>Ecdysozoa</taxon>
        <taxon>Nematoda</taxon>
        <taxon>Enoplea</taxon>
        <taxon>Dorylaimia</taxon>
        <taxon>Trichinellida</taxon>
        <taxon>Trichinellidae</taxon>
        <taxon>Trichinella</taxon>
    </lineage>
</organism>
<name>A0A0V1LWT4_9BILA</name>
<proteinExistence type="predicted"/>
<reference evidence="1 2" key="1">
    <citation type="submission" date="2015-01" db="EMBL/GenBank/DDBJ databases">
        <title>Evolution of Trichinella species and genotypes.</title>
        <authorList>
            <person name="Korhonen P.K."/>
            <person name="Edoardo P."/>
            <person name="Giuseppe L.R."/>
            <person name="Gasser R.B."/>
        </authorList>
    </citation>
    <scope>NUCLEOTIDE SEQUENCE [LARGE SCALE GENOMIC DNA]</scope>
    <source>
        <strain evidence="1">ISS1980</strain>
    </source>
</reference>
<protein>
    <submittedName>
        <fullName evidence="1">Uncharacterized protein</fullName>
    </submittedName>
</protein>
<accession>A0A0V1LWT4</accession>
<dbReference type="Proteomes" id="UP000054843">
    <property type="component" value="Unassembled WGS sequence"/>
</dbReference>
<feature type="non-terminal residue" evidence="1">
    <location>
        <position position="32"/>
    </location>
</feature>